<sequence length="71" mass="8235">MNEFRRIPSERVLRLYNLTKKPVNIVEKLKSEGHKAYYSIDGVNVVEYPDGSVFRVELINNNPVEVAPYEP</sequence>
<proteinExistence type="predicted"/>
<protein>
    <submittedName>
        <fullName evidence="1">Uncharacterized protein</fullName>
    </submittedName>
</protein>
<dbReference type="RefSeq" id="WP_102705486.1">
    <property type="nucleotide sequence ID" value="NZ_JAUUOW010000052.1"/>
</dbReference>
<gene>
    <name evidence="1" type="ORF">NCTC11009_02374</name>
</gene>
<accession>A0A2N6QF67</accession>
<evidence type="ECO:0000313" key="2">
    <source>
        <dbReference type="Proteomes" id="UP000250242"/>
    </source>
</evidence>
<dbReference type="AlphaFoldDB" id="A0A2N6QF67"/>
<reference evidence="1 2" key="1">
    <citation type="submission" date="2018-06" db="EMBL/GenBank/DDBJ databases">
        <authorList>
            <consortium name="Pathogen Informatics"/>
            <person name="Doyle S."/>
        </authorList>
    </citation>
    <scope>NUCLEOTIDE SEQUENCE [LARGE SCALE GENOMIC DNA]</scope>
    <source>
        <strain evidence="1 2">NCTC11009</strain>
    </source>
</reference>
<name>A0A2N6QF67_9BURK</name>
<dbReference type="EMBL" id="UATH01000001">
    <property type="protein sequence ID" value="SPY09121.1"/>
    <property type="molecule type" value="Genomic_DNA"/>
</dbReference>
<evidence type="ECO:0000313" key="1">
    <source>
        <dbReference type="EMBL" id="SPY09121.1"/>
    </source>
</evidence>
<organism evidence="1 2">
    <name type="scientific">Oligella urethralis</name>
    <dbReference type="NCBI Taxonomy" id="90245"/>
    <lineage>
        <taxon>Bacteria</taxon>
        <taxon>Pseudomonadati</taxon>
        <taxon>Pseudomonadota</taxon>
        <taxon>Betaproteobacteria</taxon>
        <taxon>Burkholderiales</taxon>
        <taxon>Alcaligenaceae</taxon>
        <taxon>Oligella</taxon>
    </lineage>
</organism>
<dbReference type="Proteomes" id="UP000250242">
    <property type="component" value="Unassembled WGS sequence"/>
</dbReference>